<keyword evidence="3" id="KW-1185">Reference proteome</keyword>
<proteinExistence type="predicted"/>
<sequence>MAAPITKIKRVELTPEQQQQAKIQELQAVIADQQESMNKILELTAELDKAGVLDAVNAMVKAKDEIAGIAVSQASREPVTNLLNNIMNMTGILTAIDPEVTEKLKKSVSRGVQEAELYGGNQDKVSIFQLMTALNDPHINRSIKYGLDFLRGMGKGLDDN</sequence>
<protein>
    <submittedName>
        <fullName evidence="2">DUF1641 domain-containing protein</fullName>
    </submittedName>
</protein>
<accession>A0ABU4GA64</accession>
<comment type="caution">
    <text evidence="2">The sequence shown here is derived from an EMBL/GenBank/DDBJ whole genome shotgun (WGS) entry which is preliminary data.</text>
</comment>
<evidence type="ECO:0000256" key="1">
    <source>
        <dbReference type="SAM" id="Coils"/>
    </source>
</evidence>
<keyword evidence="1" id="KW-0175">Coiled coil</keyword>
<name>A0ABU4GA64_9BACL</name>
<evidence type="ECO:0000313" key="2">
    <source>
        <dbReference type="EMBL" id="MDW0113874.1"/>
    </source>
</evidence>
<feature type="coiled-coil region" evidence="1">
    <location>
        <begin position="16"/>
        <end position="43"/>
    </location>
</feature>
<gene>
    <name evidence="2" type="ORF">QT711_11815</name>
</gene>
<dbReference type="Proteomes" id="UP001282284">
    <property type="component" value="Unassembled WGS sequence"/>
</dbReference>
<dbReference type="PANTHER" id="PTHR38433">
    <property type="match status" value="1"/>
</dbReference>
<dbReference type="InterPro" id="IPR012440">
    <property type="entry name" value="DUF1641"/>
</dbReference>
<dbReference type="PANTHER" id="PTHR38433:SF1">
    <property type="entry name" value="DUF1641 DOMAIN-CONTAINING PROTEIN"/>
    <property type="match status" value="1"/>
</dbReference>
<dbReference type="Pfam" id="PF07849">
    <property type="entry name" value="DUF1641"/>
    <property type="match status" value="1"/>
</dbReference>
<organism evidence="2 3">
    <name type="scientific">Sporosarcina saromensis</name>
    <dbReference type="NCBI Taxonomy" id="359365"/>
    <lineage>
        <taxon>Bacteria</taxon>
        <taxon>Bacillati</taxon>
        <taxon>Bacillota</taxon>
        <taxon>Bacilli</taxon>
        <taxon>Bacillales</taxon>
        <taxon>Caryophanaceae</taxon>
        <taxon>Sporosarcina</taxon>
    </lineage>
</organism>
<dbReference type="EMBL" id="JAUBDI010000010">
    <property type="protein sequence ID" value="MDW0113874.1"/>
    <property type="molecule type" value="Genomic_DNA"/>
</dbReference>
<evidence type="ECO:0000313" key="3">
    <source>
        <dbReference type="Proteomes" id="UP001282284"/>
    </source>
</evidence>
<reference evidence="2 3" key="1">
    <citation type="submission" date="2023-06" db="EMBL/GenBank/DDBJ databases">
        <title>Sporosarcina sp. nov., isolated from Korean traditional fermented seafood 'Jeotgal'.</title>
        <authorList>
            <person name="Yang A.I."/>
            <person name="Shin N.-R."/>
        </authorList>
    </citation>
    <scope>NUCLEOTIDE SEQUENCE [LARGE SCALE GENOMIC DNA]</scope>
    <source>
        <strain evidence="2 3">KCTC13119</strain>
    </source>
</reference>
<dbReference type="RefSeq" id="WP_317944498.1">
    <property type="nucleotide sequence ID" value="NZ_JAUBDI010000010.1"/>
</dbReference>